<dbReference type="AlphaFoldDB" id="A0A382QX18"/>
<feature type="non-terminal residue" evidence="1">
    <location>
        <position position="1"/>
    </location>
</feature>
<name>A0A382QX18_9ZZZZ</name>
<reference evidence="1" key="1">
    <citation type="submission" date="2018-05" db="EMBL/GenBank/DDBJ databases">
        <authorList>
            <person name="Lanie J.A."/>
            <person name="Ng W.-L."/>
            <person name="Kazmierczak K.M."/>
            <person name="Andrzejewski T.M."/>
            <person name="Davidsen T.M."/>
            <person name="Wayne K.J."/>
            <person name="Tettelin H."/>
            <person name="Glass J.I."/>
            <person name="Rusch D."/>
            <person name="Podicherti R."/>
            <person name="Tsui H.-C.T."/>
            <person name="Winkler M.E."/>
        </authorList>
    </citation>
    <scope>NUCLEOTIDE SEQUENCE</scope>
</reference>
<dbReference type="EMBL" id="UINC01117515">
    <property type="protein sequence ID" value="SVC89986.1"/>
    <property type="molecule type" value="Genomic_DNA"/>
</dbReference>
<evidence type="ECO:0000313" key="1">
    <source>
        <dbReference type="EMBL" id="SVC89986.1"/>
    </source>
</evidence>
<gene>
    <name evidence="1" type="ORF">METZ01_LOCUS342840</name>
</gene>
<sequence>RGQTEEPTLVSGNTIKWTVMALSHLSMEEFGQGNFVKGSGLMETNMLLGKHRRKTKRSNACLGAAQLQPHLTTQFR</sequence>
<accession>A0A382QX18</accession>
<proteinExistence type="predicted"/>
<protein>
    <submittedName>
        <fullName evidence="1">Uncharacterized protein</fullName>
    </submittedName>
</protein>
<organism evidence="1">
    <name type="scientific">marine metagenome</name>
    <dbReference type="NCBI Taxonomy" id="408172"/>
    <lineage>
        <taxon>unclassified sequences</taxon>
        <taxon>metagenomes</taxon>
        <taxon>ecological metagenomes</taxon>
    </lineage>
</organism>